<gene>
    <name evidence="2" type="ORF">ACJMK2_004469</name>
</gene>
<evidence type="ECO:0000313" key="2">
    <source>
        <dbReference type="EMBL" id="KAL3892241.1"/>
    </source>
</evidence>
<feature type="non-terminal residue" evidence="2">
    <location>
        <position position="60"/>
    </location>
</feature>
<keyword evidence="3" id="KW-1185">Reference proteome</keyword>
<evidence type="ECO:0000256" key="1">
    <source>
        <dbReference type="SAM" id="SignalP"/>
    </source>
</evidence>
<evidence type="ECO:0000313" key="3">
    <source>
        <dbReference type="Proteomes" id="UP001634394"/>
    </source>
</evidence>
<keyword evidence="1" id="KW-0732">Signal</keyword>
<name>A0ABD3Y2I6_SINWO</name>
<reference evidence="2 3" key="1">
    <citation type="submission" date="2024-11" db="EMBL/GenBank/DDBJ databases">
        <title>Chromosome-level genome assembly of the freshwater bivalve Anodonta woodiana.</title>
        <authorList>
            <person name="Chen X."/>
        </authorList>
    </citation>
    <scope>NUCLEOTIDE SEQUENCE [LARGE SCALE GENOMIC DNA]</scope>
    <source>
        <strain evidence="2">MN2024</strain>
        <tissue evidence="2">Gills</tissue>
    </source>
</reference>
<protein>
    <submittedName>
        <fullName evidence="2">Uncharacterized protein</fullName>
    </submittedName>
</protein>
<proteinExistence type="predicted"/>
<feature type="chain" id="PRO_5044833346" evidence="1">
    <location>
        <begin position="21"/>
        <end position="60"/>
    </location>
</feature>
<dbReference type="AlphaFoldDB" id="A0ABD3Y2I6"/>
<dbReference type="Proteomes" id="UP001634394">
    <property type="component" value="Unassembled WGS sequence"/>
</dbReference>
<accession>A0ABD3Y2I6</accession>
<feature type="signal peptide" evidence="1">
    <location>
        <begin position="1"/>
        <end position="20"/>
    </location>
</feature>
<comment type="caution">
    <text evidence="2">The sequence shown here is derived from an EMBL/GenBank/DDBJ whole genome shotgun (WGS) entry which is preliminary data.</text>
</comment>
<dbReference type="EMBL" id="JBJQND010000001">
    <property type="protein sequence ID" value="KAL3892241.1"/>
    <property type="molecule type" value="Genomic_DNA"/>
</dbReference>
<sequence length="60" mass="6611">MRSTVVIVILLCILMAGTDGRKCWYESGRCHDKGDASGKCSDFGGKCDYIPGRSECRCNF</sequence>
<organism evidence="2 3">
    <name type="scientific">Sinanodonta woodiana</name>
    <name type="common">Chinese pond mussel</name>
    <name type="synonym">Anodonta woodiana</name>
    <dbReference type="NCBI Taxonomy" id="1069815"/>
    <lineage>
        <taxon>Eukaryota</taxon>
        <taxon>Metazoa</taxon>
        <taxon>Spiralia</taxon>
        <taxon>Lophotrochozoa</taxon>
        <taxon>Mollusca</taxon>
        <taxon>Bivalvia</taxon>
        <taxon>Autobranchia</taxon>
        <taxon>Heteroconchia</taxon>
        <taxon>Palaeoheterodonta</taxon>
        <taxon>Unionida</taxon>
        <taxon>Unionoidea</taxon>
        <taxon>Unionidae</taxon>
        <taxon>Unioninae</taxon>
        <taxon>Sinanodonta</taxon>
    </lineage>
</organism>